<name>A0A8J3VVU1_9ACTN</name>
<sequence>MAYTLEAILGPTAALRTVLADRTSIPAALVPLRQNTAMVPMTDELHDAVTDGASARPLGFWKLPGGFDRILADWSSAGPIGYVEADYFGGVGSQRAVLWLHGQLLLGPLSLEEGRRFPPDGSPISQILTRMGIDRTGHHDEFDAAGLSAQRQTRDWLP</sequence>
<dbReference type="AlphaFoldDB" id="A0A8J3VVU1"/>
<evidence type="ECO:0000313" key="1">
    <source>
        <dbReference type="EMBL" id="GIH20680.1"/>
    </source>
</evidence>
<comment type="caution">
    <text evidence="1">The sequence shown here is derived from an EMBL/GenBank/DDBJ whole genome shotgun (WGS) entry which is preliminary data.</text>
</comment>
<proteinExistence type="predicted"/>
<protein>
    <submittedName>
        <fullName evidence="1">Uncharacterized protein</fullName>
    </submittedName>
</protein>
<accession>A0A8J3VVU1</accession>
<organism evidence="1 2">
    <name type="scientific">Rugosimonospora africana</name>
    <dbReference type="NCBI Taxonomy" id="556532"/>
    <lineage>
        <taxon>Bacteria</taxon>
        <taxon>Bacillati</taxon>
        <taxon>Actinomycetota</taxon>
        <taxon>Actinomycetes</taxon>
        <taxon>Micromonosporales</taxon>
        <taxon>Micromonosporaceae</taxon>
        <taxon>Rugosimonospora</taxon>
    </lineage>
</organism>
<evidence type="ECO:0000313" key="2">
    <source>
        <dbReference type="Proteomes" id="UP000642748"/>
    </source>
</evidence>
<dbReference type="Proteomes" id="UP000642748">
    <property type="component" value="Unassembled WGS sequence"/>
</dbReference>
<reference evidence="1" key="1">
    <citation type="submission" date="2021-01" db="EMBL/GenBank/DDBJ databases">
        <title>Whole genome shotgun sequence of Rugosimonospora africana NBRC 104875.</title>
        <authorList>
            <person name="Komaki H."/>
            <person name="Tamura T."/>
        </authorList>
    </citation>
    <scope>NUCLEOTIDE SEQUENCE</scope>
    <source>
        <strain evidence="1">NBRC 104875</strain>
    </source>
</reference>
<gene>
    <name evidence="1" type="ORF">Raf01_88520</name>
</gene>
<keyword evidence="2" id="KW-1185">Reference proteome</keyword>
<dbReference type="EMBL" id="BONZ01000103">
    <property type="protein sequence ID" value="GIH20680.1"/>
    <property type="molecule type" value="Genomic_DNA"/>
</dbReference>